<accession>A0A1B5KZZ9</accession>
<organism evidence="2 3">
    <name type="scientific">Ustilaginoidea virens</name>
    <name type="common">Rice false smut fungus</name>
    <name type="synonym">Villosiclava virens</name>
    <dbReference type="NCBI Taxonomy" id="1159556"/>
    <lineage>
        <taxon>Eukaryota</taxon>
        <taxon>Fungi</taxon>
        <taxon>Dikarya</taxon>
        <taxon>Ascomycota</taxon>
        <taxon>Pezizomycotina</taxon>
        <taxon>Sordariomycetes</taxon>
        <taxon>Hypocreomycetidae</taxon>
        <taxon>Hypocreales</taxon>
        <taxon>Clavicipitaceae</taxon>
        <taxon>Ustilaginoidea</taxon>
    </lineage>
</organism>
<evidence type="ECO:0000313" key="3">
    <source>
        <dbReference type="Proteomes" id="UP000054053"/>
    </source>
</evidence>
<name>A0A1B5KZZ9_USTVR</name>
<evidence type="ECO:0000313" key="2">
    <source>
        <dbReference type="EMBL" id="GAO16712.1"/>
    </source>
</evidence>
<evidence type="ECO:0000256" key="1">
    <source>
        <dbReference type="SAM" id="MobiDB-lite"/>
    </source>
</evidence>
<dbReference type="EMBL" id="BBTG02000001">
    <property type="protein sequence ID" value="GAO16712.1"/>
    <property type="molecule type" value="Genomic_DNA"/>
</dbReference>
<comment type="caution">
    <text evidence="2">The sequence shown here is derived from an EMBL/GenBank/DDBJ whole genome shotgun (WGS) entry which is preliminary data.</text>
</comment>
<gene>
    <name evidence="2" type="ORF">UVI_02002580</name>
</gene>
<protein>
    <submittedName>
        <fullName evidence="2">Uncharacterized protein</fullName>
    </submittedName>
</protein>
<reference evidence="3" key="1">
    <citation type="journal article" date="2016" name="Genome Announc.">
        <title>Genome sequence of Ustilaginoidea virens IPU010, a rice pathogenic fungus causing false smut.</title>
        <authorList>
            <person name="Kumagai T."/>
            <person name="Ishii T."/>
            <person name="Terai G."/>
            <person name="Umemura M."/>
            <person name="Machida M."/>
            <person name="Asai K."/>
        </authorList>
    </citation>
    <scope>NUCLEOTIDE SEQUENCE [LARGE SCALE GENOMIC DNA]</scope>
    <source>
        <strain evidence="3">IPU010</strain>
    </source>
</reference>
<proteinExistence type="predicted"/>
<sequence>MESINRSKGKGGGCDYQTEPIWYNVVDVVSLKLRRLRSSRLTACEKLDLAATEVTQVGREVEVSVRSTQYGYPAKQGPVRYLPGGGLGSPVAKRPSSCRPVSAEVATGDMGKGRRATGNPPTPRWPGGARLIKIGVALIVLGKPVHGGI</sequence>
<dbReference type="AlphaFoldDB" id="A0A1B5KZZ9"/>
<feature type="region of interest" description="Disordered" evidence="1">
    <location>
        <begin position="103"/>
        <end position="126"/>
    </location>
</feature>
<dbReference type="Proteomes" id="UP000054053">
    <property type="component" value="Unassembled WGS sequence"/>
</dbReference>